<name>A0A1W1EHT0_9ZZZZ</name>
<reference evidence="1" key="1">
    <citation type="submission" date="2016-10" db="EMBL/GenBank/DDBJ databases">
        <authorList>
            <person name="de Groot N.N."/>
        </authorList>
    </citation>
    <scope>NUCLEOTIDE SEQUENCE</scope>
</reference>
<dbReference type="EMBL" id="FRYL01000007">
    <property type="protein sequence ID" value="SHO80415.1"/>
    <property type="molecule type" value="Genomic_DNA"/>
</dbReference>
<proteinExistence type="predicted"/>
<protein>
    <submittedName>
        <fullName evidence="1">Leucine rich repeat variant</fullName>
    </submittedName>
</protein>
<sequence length="442" mass="51461">MLKELKNKKVLFLGRSTIFNDIEITNFLRDYNIEFSRDFSEYYDAIIEHRNINPVEEDISNDAYDRGVKIYKLHKLEEDMSRLLDDNSILMAIKLGGDMQRVDRLLSNEYITDELFIKLLNIYEWEESEFGDSTRDRDVFIHTLTRFLSIKRNERDLLYSPLSLLKLVKESRNRDLLLALISFPKVSFLQKDKSKVTIKELIAQTPYIDKKIIKKLLSFKDNNIDFFLASNSKVPLDILNLLSQKNIDDINKALASNISIDDNLFIKLLEKEPKILLTYQPINLERYKLIQKDYDNILSLNRLLTNDVIDILVSKNIVQIDENILLNDNISTDIISKIYNKNIDTLYPNIASNPSTPIEILEALYQLNNYDINISLSANTSTPNKILEELFSLDDLQITKGLATNKSLDIELLNILQLDTRFSNELTKNQKFIDSMNRSLQL</sequence>
<accession>A0A1W1EHT0</accession>
<organism evidence="1">
    <name type="scientific">hydrothermal vent metagenome</name>
    <dbReference type="NCBI Taxonomy" id="652676"/>
    <lineage>
        <taxon>unclassified sequences</taxon>
        <taxon>metagenomes</taxon>
        <taxon>ecological metagenomes</taxon>
    </lineage>
</organism>
<gene>
    <name evidence="1" type="ORF">MNB_SV-15-687</name>
</gene>
<dbReference type="AlphaFoldDB" id="A0A1W1EHT0"/>
<evidence type="ECO:0000313" key="1">
    <source>
        <dbReference type="EMBL" id="SHO80415.1"/>
    </source>
</evidence>